<dbReference type="Proteomes" id="UP000011996">
    <property type="component" value="Unassembled WGS sequence"/>
</dbReference>
<sequence>MSSISKTTTELAGFIARRVPIVCWRKYVGQGNSLLR</sequence>
<accession>M5SNB7</accession>
<evidence type="ECO:0000313" key="1">
    <source>
        <dbReference type="EMBL" id="EMI27749.1"/>
    </source>
</evidence>
<organism evidence="1 2">
    <name type="scientific">Rhodopirellula europaea SH398</name>
    <dbReference type="NCBI Taxonomy" id="1263868"/>
    <lineage>
        <taxon>Bacteria</taxon>
        <taxon>Pseudomonadati</taxon>
        <taxon>Planctomycetota</taxon>
        <taxon>Planctomycetia</taxon>
        <taxon>Pirellulales</taxon>
        <taxon>Pirellulaceae</taxon>
        <taxon>Rhodopirellula</taxon>
    </lineage>
</organism>
<dbReference type="EMBL" id="ANOF01000058">
    <property type="protein sequence ID" value="EMI27749.1"/>
    <property type="molecule type" value="Genomic_DNA"/>
</dbReference>
<dbReference type="STRING" id="1263868.RESH_01605"/>
<reference evidence="1 2" key="1">
    <citation type="journal article" date="2013" name="Mar. Genomics">
        <title>Expression of sulfatases in Rhodopirellula baltica and the diversity of sulfatases in the genus Rhodopirellula.</title>
        <authorList>
            <person name="Wegner C.E."/>
            <person name="Richter-Heitmann T."/>
            <person name="Klindworth A."/>
            <person name="Klockow C."/>
            <person name="Richter M."/>
            <person name="Achstetter T."/>
            <person name="Glockner F.O."/>
            <person name="Harder J."/>
        </authorList>
    </citation>
    <scope>NUCLEOTIDE SEQUENCE [LARGE SCALE GENOMIC DNA]</scope>
    <source>
        <strain evidence="1 2">SH398</strain>
    </source>
</reference>
<protein>
    <submittedName>
        <fullName evidence="1">Phosphoribosyl-ATP pyrophosphatase</fullName>
    </submittedName>
</protein>
<dbReference type="AlphaFoldDB" id="M5SNB7"/>
<name>M5SNB7_9BACT</name>
<comment type="caution">
    <text evidence="1">The sequence shown here is derived from an EMBL/GenBank/DDBJ whole genome shotgun (WGS) entry which is preliminary data.</text>
</comment>
<evidence type="ECO:0000313" key="2">
    <source>
        <dbReference type="Proteomes" id="UP000011996"/>
    </source>
</evidence>
<proteinExistence type="predicted"/>
<gene>
    <name evidence="1" type="ORF">RESH_01605</name>
</gene>